<dbReference type="Gene3D" id="3.40.50.10170">
    <property type="match status" value="1"/>
</dbReference>
<dbReference type="PANTHER" id="PTHR33434:SF2">
    <property type="entry name" value="FATTY ACID-BINDING PROTEIN TM_1468"/>
    <property type="match status" value="1"/>
</dbReference>
<dbReference type="Pfam" id="PF02645">
    <property type="entry name" value="DegV"/>
    <property type="match status" value="1"/>
</dbReference>
<keyword evidence="1" id="KW-0446">Lipid-binding</keyword>
<dbReference type="PANTHER" id="PTHR33434">
    <property type="entry name" value="DEGV DOMAIN-CONTAINING PROTEIN DR_1986-RELATED"/>
    <property type="match status" value="1"/>
</dbReference>
<dbReference type="Proteomes" id="UP000294613">
    <property type="component" value="Unassembled WGS sequence"/>
</dbReference>
<dbReference type="Gene3D" id="3.30.1180.10">
    <property type="match status" value="1"/>
</dbReference>
<protein>
    <submittedName>
        <fullName evidence="3">DegV family protein with EDD domain</fullName>
    </submittedName>
</protein>
<gene>
    <name evidence="3" type="ORF">EDD74_1094</name>
    <name evidence="2" type="ORF">FAEUMB_28750</name>
</gene>
<dbReference type="GO" id="GO:0008289">
    <property type="term" value="F:lipid binding"/>
    <property type="evidence" value="ECO:0007669"/>
    <property type="project" value="UniProtKB-KW"/>
</dbReference>
<evidence type="ECO:0000313" key="3">
    <source>
        <dbReference type="EMBL" id="TCS68300.1"/>
    </source>
</evidence>
<reference evidence="2 5" key="1">
    <citation type="journal article" date="2018" name="Int. J. Syst. Evol. Microbiol.">
        <title>Draft Genome Sequence of Faecalimonas umbilicata JCM 30896T, an Acetate-Producing Bacterium Isolated from Human Feces.</title>
        <authorList>
            <person name="Sakamoto M."/>
            <person name="Ikeyama N."/>
            <person name="Yuki M."/>
            <person name="Ohkuma M."/>
        </authorList>
    </citation>
    <scope>NUCLEOTIDE SEQUENCE [LARGE SCALE GENOMIC DNA]</scope>
    <source>
        <strain evidence="2 5">EGH7</strain>
    </source>
</reference>
<organism evidence="3 4">
    <name type="scientific">Faecalimonas umbilicata</name>
    <dbReference type="NCBI Taxonomy" id="1912855"/>
    <lineage>
        <taxon>Bacteria</taxon>
        <taxon>Bacillati</taxon>
        <taxon>Bacillota</taxon>
        <taxon>Clostridia</taxon>
        <taxon>Lachnospirales</taxon>
        <taxon>Lachnospiraceae</taxon>
        <taxon>Faecalimonas</taxon>
    </lineage>
</organism>
<evidence type="ECO:0000313" key="5">
    <source>
        <dbReference type="Proteomes" id="UP000702954"/>
    </source>
</evidence>
<dbReference type="EMBL" id="BHEO01000008">
    <property type="protein sequence ID" value="GBU06334.1"/>
    <property type="molecule type" value="Genomic_DNA"/>
</dbReference>
<dbReference type="InterPro" id="IPR050270">
    <property type="entry name" value="DegV_domain_contain"/>
</dbReference>
<reference evidence="3 4" key="2">
    <citation type="submission" date="2019-03" db="EMBL/GenBank/DDBJ databases">
        <title>Genomic Encyclopedia of Type Strains, Phase IV (KMG-IV): sequencing the most valuable type-strain genomes for metagenomic binning, comparative biology and taxonomic classification.</title>
        <authorList>
            <person name="Goeker M."/>
        </authorList>
    </citation>
    <scope>NUCLEOTIDE SEQUENCE [LARGE SCALE GENOMIC DNA]</scope>
    <source>
        <strain evidence="3 4">DSM 103426</strain>
    </source>
</reference>
<proteinExistence type="predicted"/>
<dbReference type="InterPro" id="IPR043168">
    <property type="entry name" value="DegV_C"/>
</dbReference>
<dbReference type="NCBIfam" id="TIGR00762">
    <property type="entry name" value="DegV"/>
    <property type="match status" value="1"/>
</dbReference>
<dbReference type="InterPro" id="IPR003797">
    <property type="entry name" value="DegV"/>
</dbReference>
<keyword evidence="5" id="KW-1185">Reference proteome</keyword>
<name>A0A4R3JP71_9FIRM</name>
<sequence>MMIITDSASDITKQEAEEMDIRIVWLKTKFSDGDFPLKTEEDFIHFFDKLAEEKELPVTSQPSPEEFLQLYEEAKEKNEEVLVITLSSGLSGTVNAANLAKQMSEYEKIWIIDSEQAIVTQRFLVQKAVDMRAQGKNMEEIVAAIEDLKKRVTVCGMLDTLTYLKKGGRIPAALAVLGNVLQIKPVIELKDRELTMLGKARGRKGGVKYLWKEYESYEIDEKEPVYFGYTSDKEIGEKFMEETVEKYGLTNYHLYPVGGIIGTHVGPACVAISFVKKKKDEK</sequence>
<dbReference type="SUPFAM" id="SSF82549">
    <property type="entry name" value="DAK1/DegV-like"/>
    <property type="match status" value="1"/>
</dbReference>
<dbReference type="RefSeq" id="WP_008975330.1">
    <property type="nucleotide sequence ID" value="NZ_BHEO01000008.1"/>
</dbReference>
<evidence type="ECO:0000313" key="4">
    <source>
        <dbReference type="Proteomes" id="UP000294613"/>
    </source>
</evidence>
<evidence type="ECO:0000313" key="2">
    <source>
        <dbReference type="EMBL" id="GBU06334.1"/>
    </source>
</evidence>
<dbReference type="Proteomes" id="UP000702954">
    <property type="component" value="Unassembled WGS sequence"/>
</dbReference>
<dbReference type="EMBL" id="SLZV01000009">
    <property type="protein sequence ID" value="TCS68300.1"/>
    <property type="molecule type" value="Genomic_DNA"/>
</dbReference>
<comment type="caution">
    <text evidence="3">The sequence shown here is derived from an EMBL/GenBank/DDBJ whole genome shotgun (WGS) entry which is preliminary data.</text>
</comment>
<evidence type="ECO:0000256" key="1">
    <source>
        <dbReference type="ARBA" id="ARBA00023121"/>
    </source>
</evidence>
<accession>A0A4R3JP71</accession>
<dbReference type="PROSITE" id="PS51482">
    <property type="entry name" value="DEGV"/>
    <property type="match status" value="1"/>
</dbReference>
<dbReference type="AlphaFoldDB" id="A0A4R3JP71"/>